<proteinExistence type="inferred from homology"/>
<feature type="active site" description="Charge relay system" evidence="5">
    <location>
        <position position="213"/>
    </location>
</feature>
<evidence type="ECO:0000256" key="4">
    <source>
        <dbReference type="ARBA" id="ARBA00022825"/>
    </source>
</evidence>
<comment type="caution">
    <text evidence="8">The sequence shown here is derived from an EMBL/GenBank/DDBJ whole genome shotgun (WGS) entry which is preliminary data.</text>
</comment>
<evidence type="ECO:0000259" key="7">
    <source>
        <dbReference type="Pfam" id="PF00082"/>
    </source>
</evidence>
<dbReference type="Pfam" id="PF00082">
    <property type="entry name" value="Peptidase_S8"/>
    <property type="match status" value="1"/>
</dbReference>
<dbReference type="Gene3D" id="3.40.50.200">
    <property type="entry name" value="Peptidase S8/S53 domain"/>
    <property type="match status" value="1"/>
</dbReference>
<evidence type="ECO:0000256" key="3">
    <source>
        <dbReference type="ARBA" id="ARBA00022801"/>
    </source>
</evidence>
<feature type="domain" description="Peptidase S8/S53" evidence="7">
    <location>
        <begin position="204"/>
        <end position="532"/>
    </location>
</feature>
<keyword evidence="4 5" id="KW-0720">Serine protease</keyword>
<evidence type="ECO:0000256" key="2">
    <source>
        <dbReference type="ARBA" id="ARBA00022670"/>
    </source>
</evidence>
<dbReference type="EMBL" id="JAXAVW010000005">
    <property type="protein sequence ID" value="MDX8030276.1"/>
    <property type="molecule type" value="Genomic_DNA"/>
</dbReference>
<dbReference type="SUPFAM" id="SSF52743">
    <property type="entry name" value="Subtilisin-like"/>
    <property type="match status" value="1"/>
</dbReference>
<feature type="active site" description="Charge relay system" evidence="5">
    <location>
        <position position="498"/>
    </location>
</feature>
<dbReference type="Proteomes" id="UP001285521">
    <property type="component" value="Unassembled WGS sequence"/>
</dbReference>
<evidence type="ECO:0000256" key="1">
    <source>
        <dbReference type="ARBA" id="ARBA00011073"/>
    </source>
</evidence>
<dbReference type="InterPro" id="IPR036852">
    <property type="entry name" value="Peptidase_S8/S53_dom_sf"/>
</dbReference>
<feature type="compositionally biased region" description="Low complexity" evidence="6">
    <location>
        <begin position="536"/>
        <end position="547"/>
    </location>
</feature>
<dbReference type="InterPro" id="IPR000209">
    <property type="entry name" value="Peptidase_S8/S53_dom"/>
</dbReference>
<feature type="region of interest" description="Disordered" evidence="6">
    <location>
        <begin position="536"/>
        <end position="559"/>
    </location>
</feature>
<name>A0ABU4SWK4_9PSEU</name>
<sequence length="559" mass="59141">MTIYWPKTPLAEDPVNDGGLAFEVPQEVLRRHGASVLEPSTAANSAVGRALRPTAYVSSVLLIPRAELTAKNNESLNVLLNPIGMRLPELDNGRDGKPGLPPLPEGLDTVPVVLQPAGQSAVVDAWAALQAIRAGAAKELSDQISLDHLMFASRWNGDLGGVPGPIQGFVPFGPGTAGSGYLDGPVALELPAIRQQEVSTLALGRRPVVAVLDTGIGRNTWLDIPELDTKLPVFRWKTGPHVKVDDKIQTAVQEAGTYLRDQDHRVEVITHPKDEPLTRNPLVGTQAWCFGHGLFCAGVIQQIAPDSTVLAVRVMGSDGVARESAVVAALRALVQRIDDALFTGDPEMMVDIVSLSMGYLFERPESEEALSPIAVQINELRNRGVLVVAAAGNSASSERFFPASLSTFSNALTTPPVISVGALNPNGSKALFTNEGKSVTCYATGTNVISTFPQDANASRQPLVQVPAVNRPGLPQFRQSPDVDDHRLSPFTVWTGSSFAAPHIAAHLAKALHDMAPAEATGIGKTEQAMKRAADAVAAVKHAANPPTDEPTTPPAPAP</sequence>
<keyword evidence="2 5" id="KW-0645">Protease</keyword>
<reference evidence="8 9" key="2">
    <citation type="submission" date="2023-11" db="EMBL/GenBank/DDBJ databases">
        <authorList>
            <person name="Lara A.C."/>
            <person name="Chronakova A."/>
        </authorList>
    </citation>
    <scope>NUCLEOTIDE SEQUENCE [LARGE SCALE GENOMIC DNA]</scope>
    <source>
        <strain evidence="8 9">BCCO 10_0856</strain>
    </source>
</reference>
<dbReference type="PROSITE" id="PS51892">
    <property type="entry name" value="SUBTILASE"/>
    <property type="match status" value="1"/>
</dbReference>
<evidence type="ECO:0000256" key="6">
    <source>
        <dbReference type="SAM" id="MobiDB-lite"/>
    </source>
</evidence>
<evidence type="ECO:0000313" key="9">
    <source>
        <dbReference type="Proteomes" id="UP001285521"/>
    </source>
</evidence>
<dbReference type="RefSeq" id="WP_319965285.1">
    <property type="nucleotide sequence ID" value="NZ_JAXAVW010000005.1"/>
</dbReference>
<keyword evidence="3 5" id="KW-0378">Hydrolase</keyword>
<comment type="similarity">
    <text evidence="1 5">Belongs to the peptidase S8 family.</text>
</comment>
<evidence type="ECO:0000256" key="5">
    <source>
        <dbReference type="PROSITE-ProRule" id="PRU01240"/>
    </source>
</evidence>
<dbReference type="PANTHER" id="PTHR43806">
    <property type="entry name" value="PEPTIDASE S8"/>
    <property type="match status" value="1"/>
</dbReference>
<gene>
    <name evidence="8" type="ORF">SK803_08635</name>
</gene>
<dbReference type="PANTHER" id="PTHR43806:SF11">
    <property type="entry name" value="CEREVISIN-RELATED"/>
    <property type="match status" value="1"/>
</dbReference>
<evidence type="ECO:0000313" key="8">
    <source>
        <dbReference type="EMBL" id="MDX8030276.1"/>
    </source>
</evidence>
<protein>
    <submittedName>
        <fullName evidence="8">S8 family serine peptidase</fullName>
    </submittedName>
</protein>
<reference evidence="8 9" key="1">
    <citation type="submission" date="2023-11" db="EMBL/GenBank/DDBJ databases">
        <title>Lentzea sokolovensis, sp. nov., Lentzea kristufkii, sp. nov., and Lentzea miocenensis, sp. nov., rare actinobacteria from Sokolov Coal Basin, Miocene lacustrine sediment, Czech Republic.</title>
        <authorList>
            <person name="Lara A."/>
            <person name="Kotroba L."/>
            <person name="Nouioui I."/>
            <person name="Neumann-Schaal M."/>
            <person name="Mast Y."/>
            <person name="Chronakova A."/>
        </authorList>
    </citation>
    <scope>NUCLEOTIDE SEQUENCE [LARGE SCALE GENOMIC DNA]</scope>
    <source>
        <strain evidence="8 9">BCCO 10_0856</strain>
    </source>
</reference>
<accession>A0ABU4SWK4</accession>
<dbReference type="InterPro" id="IPR015500">
    <property type="entry name" value="Peptidase_S8_subtilisin-rel"/>
</dbReference>
<dbReference type="InterPro" id="IPR050131">
    <property type="entry name" value="Peptidase_S8_subtilisin-like"/>
</dbReference>
<dbReference type="PRINTS" id="PR00723">
    <property type="entry name" value="SUBTILISIN"/>
</dbReference>
<keyword evidence="9" id="KW-1185">Reference proteome</keyword>
<feature type="active site" description="Charge relay system" evidence="5">
    <location>
        <position position="292"/>
    </location>
</feature>
<feature type="compositionally biased region" description="Pro residues" evidence="6">
    <location>
        <begin position="548"/>
        <end position="559"/>
    </location>
</feature>
<organism evidence="8 9">
    <name type="scientific">Lentzea miocenica</name>
    <dbReference type="NCBI Taxonomy" id="3095431"/>
    <lineage>
        <taxon>Bacteria</taxon>
        <taxon>Bacillati</taxon>
        <taxon>Actinomycetota</taxon>
        <taxon>Actinomycetes</taxon>
        <taxon>Pseudonocardiales</taxon>
        <taxon>Pseudonocardiaceae</taxon>
        <taxon>Lentzea</taxon>
    </lineage>
</organism>